<dbReference type="GeneID" id="108835152"/>
<keyword evidence="2" id="KW-1185">Reference proteome</keyword>
<sequence>MHALFTPFLSIFNYKKTGAGFWFFSDSSMSQEKYCCGWDEVMIYLSGLIRSMIMEIFFEIRKPRNDKAKVIEILAKDLKVLATCKEKLYKEMRSINF</sequence>
<evidence type="ECO:0000259" key="1">
    <source>
        <dbReference type="Pfam" id="PF21889"/>
    </source>
</evidence>
<feature type="domain" description="TPR1-like CTLH-containing" evidence="1">
    <location>
        <begin position="37"/>
        <end position="94"/>
    </location>
</feature>
<name>A0A6J0LV54_RAPSA</name>
<proteinExistence type="predicted"/>
<protein>
    <submittedName>
        <fullName evidence="3">Topless-related protein 2-like</fullName>
    </submittedName>
</protein>
<dbReference type="RefSeq" id="XP_018463942.1">
    <property type="nucleotide sequence ID" value="XM_018608440.2"/>
</dbReference>
<dbReference type="Pfam" id="PF21889">
    <property type="entry name" value="TPR1-like_2nd"/>
    <property type="match status" value="1"/>
</dbReference>
<dbReference type="AlphaFoldDB" id="A0A6J0LV54"/>
<gene>
    <name evidence="3" type="primary">LOC108835152</name>
</gene>
<dbReference type="OrthoDB" id="1602884at2759"/>
<reference evidence="2" key="1">
    <citation type="journal article" date="2019" name="Database">
        <title>The radish genome database (RadishGD): an integrated information resource for radish genomics.</title>
        <authorList>
            <person name="Yu H.J."/>
            <person name="Baek S."/>
            <person name="Lee Y.J."/>
            <person name="Cho A."/>
            <person name="Mun J.H."/>
        </authorList>
    </citation>
    <scope>NUCLEOTIDE SEQUENCE [LARGE SCALE GENOMIC DNA]</scope>
    <source>
        <strain evidence="2">cv. WK10039</strain>
    </source>
</reference>
<accession>A0A6J0LV54</accession>
<dbReference type="InterPro" id="IPR054080">
    <property type="entry name" value="TPR1-like_2nd"/>
</dbReference>
<evidence type="ECO:0000313" key="2">
    <source>
        <dbReference type="Proteomes" id="UP000504610"/>
    </source>
</evidence>
<dbReference type="KEGG" id="rsz:108835152"/>
<organism evidence="2 3">
    <name type="scientific">Raphanus sativus</name>
    <name type="common">Radish</name>
    <name type="synonym">Raphanus raphanistrum var. sativus</name>
    <dbReference type="NCBI Taxonomy" id="3726"/>
    <lineage>
        <taxon>Eukaryota</taxon>
        <taxon>Viridiplantae</taxon>
        <taxon>Streptophyta</taxon>
        <taxon>Embryophyta</taxon>
        <taxon>Tracheophyta</taxon>
        <taxon>Spermatophyta</taxon>
        <taxon>Magnoliopsida</taxon>
        <taxon>eudicotyledons</taxon>
        <taxon>Gunneridae</taxon>
        <taxon>Pentapetalae</taxon>
        <taxon>rosids</taxon>
        <taxon>malvids</taxon>
        <taxon>Brassicales</taxon>
        <taxon>Brassicaceae</taxon>
        <taxon>Brassiceae</taxon>
        <taxon>Raphanus</taxon>
    </lineage>
</organism>
<reference evidence="3" key="2">
    <citation type="submission" date="2025-08" db="UniProtKB">
        <authorList>
            <consortium name="RefSeq"/>
        </authorList>
    </citation>
    <scope>IDENTIFICATION</scope>
    <source>
        <tissue evidence="3">Leaf</tissue>
    </source>
</reference>
<dbReference type="Proteomes" id="UP000504610">
    <property type="component" value="Chromosome 7"/>
</dbReference>
<evidence type="ECO:0000313" key="3">
    <source>
        <dbReference type="RefSeq" id="XP_018463942.1"/>
    </source>
</evidence>